<feature type="compositionally biased region" description="Polar residues" evidence="1">
    <location>
        <begin position="1"/>
        <end position="22"/>
    </location>
</feature>
<dbReference type="RefSeq" id="WP_270885306.1">
    <property type="nucleotide sequence ID" value="NZ_JAQFVF010000088.1"/>
</dbReference>
<feature type="region of interest" description="Disordered" evidence="1">
    <location>
        <begin position="1"/>
        <end position="84"/>
    </location>
</feature>
<keyword evidence="3" id="KW-1185">Reference proteome</keyword>
<organism evidence="2 3">
    <name type="scientific">Paenibacillus aestuarii</name>
    <dbReference type="NCBI Taxonomy" id="516965"/>
    <lineage>
        <taxon>Bacteria</taxon>
        <taxon>Bacillati</taxon>
        <taxon>Bacillota</taxon>
        <taxon>Bacilli</taxon>
        <taxon>Bacillales</taxon>
        <taxon>Paenibacillaceae</taxon>
        <taxon>Paenibacillus</taxon>
    </lineage>
</organism>
<evidence type="ECO:0000313" key="3">
    <source>
        <dbReference type="Proteomes" id="UP001596044"/>
    </source>
</evidence>
<accession>A0ABW0KAT0</accession>
<dbReference type="Proteomes" id="UP001596044">
    <property type="component" value="Unassembled WGS sequence"/>
</dbReference>
<gene>
    <name evidence="2" type="ORF">ACFPOG_19770</name>
</gene>
<feature type="compositionally biased region" description="Polar residues" evidence="1">
    <location>
        <begin position="35"/>
        <end position="48"/>
    </location>
</feature>
<proteinExistence type="predicted"/>
<evidence type="ECO:0008006" key="4">
    <source>
        <dbReference type="Google" id="ProtNLM"/>
    </source>
</evidence>
<sequence length="84" mass="9277">MTHQDSSLQSQNPVSSAQNSVDNVHRAVSHAMTHPTDQTIQEAQNAITQAERAIAQARAHHDQPAVQQADESLQEEKSRLNNIQ</sequence>
<dbReference type="EMBL" id="JBHSMJ010000026">
    <property type="protein sequence ID" value="MFC5450495.1"/>
    <property type="molecule type" value="Genomic_DNA"/>
</dbReference>
<feature type="compositionally biased region" description="Basic and acidic residues" evidence="1">
    <location>
        <begin position="74"/>
        <end position="84"/>
    </location>
</feature>
<protein>
    <recommendedName>
        <fullName evidence="4">DUF2564 family protein</fullName>
    </recommendedName>
</protein>
<name>A0ABW0KAT0_9BACL</name>
<comment type="caution">
    <text evidence="2">The sequence shown here is derived from an EMBL/GenBank/DDBJ whole genome shotgun (WGS) entry which is preliminary data.</text>
</comment>
<evidence type="ECO:0000313" key="2">
    <source>
        <dbReference type="EMBL" id="MFC5450495.1"/>
    </source>
</evidence>
<reference evidence="3" key="1">
    <citation type="journal article" date="2019" name="Int. J. Syst. Evol. Microbiol.">
        <title>The Global Catalogue of Microorganisms (GCM) 10K type strain sequencing project: providing services to taxonomists for standard genome sequencing and annotation.</title>
        <authorList>
            <consortium name="The Broad Institute Genomics Platform"/>
            <consortium name="The Broad Institute Genome Sequencing Center for Infectious Disease"/>
            <person name="Wu L."/>
            <person name="Ma J."/>
        </authorList>
    </citation>
    <scope>NUCLEOTIDE SEQUENCE [LARGE SCALE GENOMIC DNA]</scope>
    <source>
        <strain evidence="3">KACC 11904</strain>
    </source>
</reference>
<evidence type="ECO:0000256" key="1">
    <source>
        <dbReference type="SAM" id="MobiDB-lite"/>
    </source>
</evidence>